<feature type="transmembrane region" description="Helical" evidence="1">
    <location>
        <begin position="281"/>
        <end position="305"/>
    </location>
</feature>
<feature type="transmembrane region" description="Helical" evidence="1">
    <location>
        <begin position="126"/>
        <end position="146"/>
    </location>
</feature>
<feature type="domain" description="Heparan-alpha-glucosaminide N-acetyltransferase catalytic" evidence="2">
    <location>
        <begin position="22"/>
        <end position="255"/>
    </location>
</feature>
<feature type="transmembrane region" description="Helical" evidence="1">
    <location>
        <begin position="66"/>
        <end position="84"/>
    </location>
</feature>
<evidence type="ECO:0000313" key="4">
    <source>
        <dbReference type="Proteomes" id="UP000199305"/>
    </source>
</evidence>
<gene>
    <name evidence="3" type="ORF">SAMN05216212_2220</name>
</gene>
<keyword evidence="3" id="KW-0012">Acyltransferase</keyword>
<dbReference type="PANTHER" id="PTHR31061">
    <property type="entry name" value="LD22376P"/>
    <property type="match status" value="1"/>
</dbReference>
<feature type="transmembrane region" description="Helical" evidence="1">
    <location>
        <begin position="363"/>
        <end position="384"/>
    </location>
</feature>
<keyword evidence="1" id="KW-1133">Transmembrane helix</keyword>
<feature type="transmembrane region" description="Helical" evidence="1">
    <location>
        <begin position="225"/>
        <end position="244"/>
    </location>
</feature>
<dbReference type="GO" id="GO:0016746">
    <property type="term" value="F:acyltransferase activity"/>
    <property type="evidence" value="ECO:0007669"/>
    <property type="project" value="UniProtKB-KW"/>
</dbReference>
<keyword evidence="4" id="KW-1185">Reference proteome</keyword>
<dbReference type="RefSeq" id="WP_139169512.1">
    <property type="nucleotide sequence ID" value="NZ_FNFH01000004.1"/>
</dbReference>
<feature type="transmembrane region" description="Helical" evidence="1">
    <location>
        <begin position="256"/>
        <end position="275"/>
    </location>
</feature>
<feature type="transmembrane region" description="Helical" evidence="1">
    <location>
        <begin position="317"/>
        <end position="337"/>
    </location>
</feature>
<dbReference type="STRING" id="658219.SAMN05216212_2220"/>
<name>A0A1G9BF28_9GAMM</name>
<keyword evidence="1" id="KW-0812">Transmembrane</keyword>
<proteinExistence type="predicted"/>
<accession>A0A1G9BF28</accession>
<keyword evidence="3" id="KW-0808">Transferase</keyword>
<dbReference type="Pfam" id="PF07786">
    <property type="entry name" value="HGSNAT_cat"/>
    <property type="match status" value="1"/>
</dbReference>
<evidence type="ECO:0000256" key="1">
    <source>
        <dbReference type="SAM" id="Phobius"/>
    </source>
</evidence>
<dbReference type="AlphaFoldDB" id="A0A1G9BF28"/>
<dbReference type="InterPro" id="IPR012429">
    <property type="entry name" value="HGSNAT_cat"/>
</dbReference>
<keyword evidence="1" id="KW-0472">Membrane</keyword>
<evidence type="ECO:0000313" key="3">
    <source>
        <dbReference type="EMBL" id="SDK38128.1"/>
    </source>
</evidence>
<dbReference type="OrthoDB" id="9788724at2"/>
<dbReference type="EMBL" id="FNFH01000004">
    <property type="protein sequence ID" value="SDK38128.1"/>
    <property type="molecule type" value="Genomic_DNA"/>
</dbReference>
<reference evidence="4" key="1">
    <citation type="submission" date="2016-10" db="EMBL/GenBank/DDBJ databases">
        <authorList>
            <person name="Varghese N."/>
            <person name="Submissions S."/>
        </authorList>
    </citation>
    <scope>NUCLEOTIDE SEQUENCE [LARGE SCALE GENOMIC DNA]</scope>
    <source>
        <strain evidence="4">CGMCC 1.10658</strain>
    </source>
</reference>
<evidence type="ECO:0000259" key="2">
    <source>
        <dbReference type="Pfam" id="PF07786"/>
    </source>
</evidence>
<feature type="transmembrane region" description="Helical" evidence="1">
    <location>
        <begin position="28"/>
        <end position="46"/>
    </location>
</feature>
<sequence length="393" mass="41481">MGSITTTPSSSVQVAAPATAKRILALDALRGLAVMGMILVVSPGSWGHRLPMLDHAPWHGYTLADLVFPAFLFAVGAAMALGFPNDRSIGQHAGRVGRRTLSLIGLGLLLNLLPSFDFTSLRIPGVLQRIGVCYVLAATIILALANRSGSTLHMNNKGLVLATGALLIGWILVLTFTSAPGYPAGSVTPAGTLAAWVDRQVFTVAHLWPYGTDAAGKVVYDPEGLLASFPATANVLIGAIFAHWLGRAPSNRQLKLGIAAGFALVCIGHLLDPLFVINKRIWTSSFAIVSSGWAAIAYCVLFFVLYAAAGRKILQPVLILGGNAIFAFILSQVFLAYSGTPIGDTSPQNFGFQVALSVVGNPWAASLLCAFGIVTIVTLLVWPLNRKGIFIRL</sequence>
<dbReference type="Proteomes" id="UP000199305">
    <property type="component" value="Unassembled WGS sequence"/>
</dbReference>
<dbReference type="PANTHER" id="PTHR31061:SF24">
    <property type="entry name" value="LD22376P"/>
    <property type="match status" value="1"/>
</dbReference>
<feature type="transmembrane region" description="Helical" evidence="1">
    <location>
        <begin position="96"/>
        <end position="114"/>
    </location>
</feature>
<protein>
    <submittedName>
        <fullName evidence="3">Predicted acyltransferase</fullName>
    </submittedName>
</protein>
<feature type="transmembrane region" description="Helical" evidence="1">
    <location>
        <begin position="158"/>
        <end position="179"/>
    </location>
</feature>
<organism evidence="3 4">
    <name type="scientific">Microbulbifer yueqingensis</name>
    <dbReference type="NCBI Taxonomy" id="658219"/>
    <lineage>
        <taxon>Bacteria</taxon>
        <taxon>Pseudomonadati</taxon>
        <taxon>Pseudomonadota</taxon>
        <taxon>Gammaproteobacteria</taxon>
        <taxon>Cellvibrionales</taxon>
        <taxon>Microbulbiferaceae</taxon>
        <taxon>Microbulbifer</taxon>
    </lineage>
</organism>